<dbReference type="AlphaFoldDB" id="A0A2P5EBX9"/>
<keyword evidence="2" id="KW-0732">Signal</keyword>
<protein>
    <submittedName>
        <fullName evidence="4">COBRA-like protein</fullName>
    </submittedName>
</protein>
<dbReference type="GO" id="GO:0010215">
    <property type="term" value="P:cellulose microfibril organization"/>
    <property type="evidence" value="ECO:0007669"/>
    <property type="project" value="InterPro"/>
</dbReference>
<dbReference type="Proteomes" id="UP000237000">
    <property type="component" value="Unassembled WGS sequence"/>
</dbReference>
<dbReference type="STRING" id="63057.A0A2P5EBX9"/>
<accession>A0A2P5EBX9</accession>
<dbReference type="Pfam" id="PF04833">
    <property type="entry name" value="COBRA"/>
    <property type="match status" value="1"/>
</dbReference>
<evidence type="ECO:0000313" key="4">
    <source>
        <dbReference type="EMBL" id="PON83014.1"/>
    </source>
</evidence>
<evidence type="ECO:0000256" key="1">
    <source>
        <dbReference type="ARBA" id="ARBA00005507"/>
    </source>
</evidence>
<keyword evidence="5" id="KW-1185">Reference proteome</keyword>
<dbReference type="PANTHER" id="PTHR31673">
    <property type="entry name" value="PROTEIN COBRA"/>
    <property type="match status" value="1"/>
</dbReference>
<gene>
    <name evidence="4" type="ORF">TorRG33x02_212200</name>
</gene>
<evidence type="ECO:0000256" key="3">
    <source>
        <dbReference type="ARBA" id="ARBA00023180"/>
    </source>
</evidence>
<name>A0A2P5EBX9_TREOI</name>
<evidence type="ECO:0000256" key="2">
    <source>
        <dbReference type="ARBA" id="ARBA00022729"/>
    </source>
</evidence>
<dbReference type="InterPro" id="IPR006918">
    <property type="entry name" value="COBRA_pln"/>
</dbReference>
<comment type="caution">
    <text evidence="4">The sequence shown here is derived from an EMBL/GenBank/DDBJ whole genome shotgun (WGS) entry which is preliminary data.</text>
</comment>
<dbReference type="GO" id="GO:0052324">
    <property type="term" value="P:plant-type cell wall cellulose biosynthetic process"/>
    <property type="evidence" value="ECO:0007669"/>
    <property type="project" value="TreeGrafter"/>
</dbReference>
<evidence type="ECO:0000313" key="5">
    <source>
        <dbReference type="Proteomes" id="UP000237000"/>
    </source>
</evidence>
<sequence>MYNFQHYRHVQALYWVLDWTWAKKEKGPNSRGFVAKNTLHLAGAASLFQISVGDAGTTNQTVKLPMNFTLKEPRPGYTYSPAKIIRPTKFITRDKRRVVQTLSKF</sequence>
<dbReference type="PANTHER" id="PTHR31673:SF61">
    <property type="entry name" value="PROTEIN COBRA"/>
    <property type="match status" value="1"/>
</dbReference>
<organism evidence="4 5">
    <name type="scientific">Trema orientale</name>
    <name type="common">Charcoal tree</name>
    <name type="synonym">Celtis orientalis</name>
    <dbReference type="NCBI Taxonomy" id="63057"/>
    <lineage>
        <taxon>Eukaryota</taxon>
        <taxon>Viridiplantae</taxon>
        <taxon>Streptophyta</taxon>
        <taxon>Embryophyta</taxon>
        <taxon>Tracheophyta</taxon>
        <taxon>Spermatophyta</taxon>
        <taxon>Magnoliopsida</taxon>
        <taxon>eudicotyledons</taxon>
        <taxon>Gunneridae</taxon>
        <taxon>Pentapetalae</taxon>
        <taxon>rosids</taxon>
        <taxon>fabids</taxon>
        <taxon>Rosales</taxon>
        <taxon>Cannabaceae</taxon>
        <taxon>Trema</taxon>
    </lineage>
</organism>
<comment type="similarity">
    <text evidence="1">Belongs to the COBRA family.</text>
</comment>
<proteinExistence type="inferred from homology"/>
<dbReference type="GO" id="GO:0005886">
    <property type="term" value="C:plasma membrane"/>
    <property type="evidence" value="ECO:0007669"/>
    <property type="project" value="TreeGrafter"/>
</dbReference>
<keyword evidence="3" id="KW-0325">Glycoprotein</keyword>
<reference evidence="5" key="1">
    <citation type="submission" date="2016-06" db="EMBL/GenBank/DDBJ databases">
        <title>Parallel loss of symbiosis genes in relatives of nitrogen-fixing non-legume Parasponia.</title>
        <authorList>
            <person name="Van Velzen R."/>
            <person name="Holmer R."/>
            <person name="Bu F."/>
            <person name="Rutten L."/>
            <person name="Van Zeijl A."/>
            <person name="Liu W."/>
            <person name="Santuari L."/>
            <person name="Cao Q."/>
            <person name="Sharma T."/>
            <person name="Shen D."/>
            <person name="Roswanjaya Y."/>
            <person name="Wardhani T."/>
            <person name="Kalhor M.S."/>
            <person name="Jansen J."/>
            <person name="Van den Hoogen J."/>
            <person name="Gungor B."/>
            <person name="Hartog M."/>
            <person name="Hontelez J."/>
            <person name="Verver J."/>
            <person name="Yang W.-C."/>
            <person name="Schijlen E."/>
            <person name="Repin R."/>
            <person name="Schilthuizen M."/>
            <person name="Schranz E."/>
            <person name="Heidstra R."/>
            <person name="Miyata K."/>
            <person name="Fedorova E."/>
            <person name="Kohlen W."/>
            <person name="Bisseling T."/>
            <person name="Smit S."/>
            <person name="Geurts R."/>
        </authorList>
    </citation>
    <scope>NUCLEOTIDE SEQUENCE [LARGE SCALE GENOMIC DNA]</scope>
    <source>
        <strain evidence="5">cv. RG33-2</strain>
    </source>
</reference>
<dbReference type="OrthoDB" id="1724830at2759"/>
<dbReference type="EMBL" id="JXTC01000185">
    <property type="protein sequence ID" value="PON83014.1"/>
    <property type="molecule type" value="Genomic_DNA"/>
</dbReference>
<dbReference type="InParanoid" id="A0A2P5EBX9"/>